<protein>
    <submittedName>
        <fullName evidence="2">DUF1801 domain-containing protein</fullName>
    </submittedName>
</protein>
<dbReference type="Gene3D" id="3.90.1150.200">
    <property type="match status" value="1"/>
</dbReference>
<dbReference type="AlphaFoldDB" id="A0A3A4B5Y4"/>
<gene>
    <name evidence="2" type="ORF">D5H75_04590</name>
</gene>
<feature type="domain" description="YdhG-like" evidence="1">
    <location>
        <begin position="18"/>
        <end position="111"/>
    </location>
</feature>
<dbReference type="RefSeq" id="WP_119925014.1">
    <property type="nucleotide sequence ID" value="NZ_QZEY01000001.1"/>
</dbReference>
<dbReference type="Pfam" id="PF08818">
    <property type="entry name" value="DUF1801"/>
    <property type="match status" value="1"/>
</dbReference>
<evidence type="ECO:0000313" key="2">
    <source>
        <dbReference type="EMBL" id="RJL36040.1"/>
    </source>
</evidence>
<accession>A0A3A4B5Y4</accession>
<reference evidence="2 3" key="1">
    <citation type="submission" date="2018-09" db="EMBL/GenBank/DDBJ databases">
        <title>YIM 75507 draft genome.</title>
        <authorList>
            <person name="Tang S."/>
            <person name="Feng Y."/>
        </authorList>
    </citation>
    <scope>NUCLEOTIDE SEQUENCE [LARGE SCALE GENOMIC DNA]</scope>
    <source>
        <strain evidence="2 3">YIM 75507</strain>
    </source>
</reference>
<evidence type="ECO:0000313" key="3">
    <source>
        <dbReference type="Proteomes" id="UP000265768"/>
    </source>
</evidence>
<comment type="caution">
    <text evidence="2">The sequence shown here is derived from an EMBL/GenBank/DDBJ whole genome shotgun (WGS) entry which is preliminary data.</text>
</comment>
<sequence length="116" mass="12728">MGNPAVDEYVESRLQPWQREIVAELREVMRESAPEAAEVISSGSPAWRGAKILAIISPSKTHVTFAFERGAEFTDEHGLLEGSGRRTRHVKIKPGADVNRDALRSYIAQAVALDSA</sequence>
<keyword evidence="3" id="KW-1185">Reference proteome</keyword>
<name>A0A3A4B5Y4_9ACTN</name>
<proteinExistence type="predicted"/>
<dbReference type="OrthoDB" id="9811812at2"/>
<dbReference type="Proteomes" id="UP000265768">
    <property type="component" value="Unassembled WGS sequence"/>
</dbReference>
<evidence type="ECO:0000259" key="1">
    <source>
        <dbReference type="Pfam" id="PF08818"/>
    </source>
</evidence>
<dbReference type="EMBL" id="QZEY01000001">
    <property type="protein sequence ID" value="RJL36040.1"/>
    <property type="molecule type" value="Genomic_DNA"/>
</dbReference>
<dbReference type="InterPro" id="IPR014922">
    <property type="entry name" value="YdhG-like"/>
</dbReference>
<dbReference type="SUPFAM" id="SSF159888">
    <property type="entry name" value="YdhG-like"/>
    <property type="match status" value="1"/>
</dbReference>
<organism evidence="2 3">
    <name type="scientific">Bailinhaonella thermotolerans</name>
    <dbReference type="NCBI Taxonomy" id="1070861"/>
    <lineage>
        <taxon>Bacteria</taxon>
        <taxon>Bacillati</taxon>
        <taxon>Actinomycetota</taxon>
        <taxon>Actinomycetes</taxon>
        <taxon>Streptosporangiales</taxon>
        <taxon>Streptosporangiaceae</taxon>
        <taxon>Bailinhaonella</taxon>
    </lineage>
</organism>